<keyword evidence="1" id="KW-1133">Transmembrane helix</keyword>
<keyword evidence="2" id="KW-0378">Hydrolase</keyword>
<keyword evidence="3" id="KW-1185">Reference proteome</keyword>
<feature type="transmembrane region" description="Helical" evidence="1">
    <location>
        <begin position="63"/>
        <end position="93"/>
    </location>
</feature>
<dbReference type="GO" id="GO:0016787">
    <property type="term" value="F:hydrolase activity"/>
    <property type="evidence" value="ECO:0007669"/>
    <property type="project" value="UniProtKB-KW"/>
</dbReference>
<dbReference type="EMBL" id="JAVDXQ010000010">
    <property type="protein sequence ID" value="MDR7299675.1"/>
    <property type="molecule type" value="Genomic_DNA"/>
</dbReference>
<keyword evidence="1" id="KW-0472">Membrane</keyword>
<sequence>MSSLIAHVAAGITAYACRSSPGPRVRSLPLLAACVGLAVLPDLDYLLWWWLRIQVEPRITHSLGFAAASAGLAWLLLCGWCSAGWASLALILFTAAASHELLDFLVGVHPAPWLWPLSGALFVLPQGLLPSAGRLDWGNVYLWRNLLIEAGVLGPVMLAICASRRPGLRLPKLTWIGLAAVALAALAWSVSLPR</sequence>
<dbReference type="Proteomes" id="UP001180536">
    <property type="component" value="Unassembled WGS sequence"/>
</dbReference>
<feature type="transmembrane region" description="Helical" evidence="1">
    <location>
        <begin position="29"/>
        <end position="51"/>
    </location>
</feature>
<proteinExistence type="predicted"/>
<evidence type="ECO:0000256" key="1">
    <source>
        <dbReference type="SAM" id="Phobius"/>
    </source>
</evidence>
<reference evidence="2 3" key="1">
    <citation type="submission" date="2023-07" db="EMBL/GenBank/DDBJ databases">
        <title>Sorghum-associated microbial communities from plants grown in Nebraska, USA.</title>
        <authorList>
            <person name="Schachtman D."/>
        </authorList>
    </citation>
    <scope>NUCLEOTIDE SEQUENCE [LARGE SCALE GENOMIC DNA]</scope>
    <source>
        <strain evidence="2 3">BE310</strain>
    </source>
</reference>
<name>A0ABU1ZGB1_9BURK</name>
<evidence type="ECO:0000313" key="3">
    <source>
        <dbReference type="Proteomes" id="UP001180536"/>
    </source>
</evidence>
<gene>
    <name evidence="2" type="ORF">J2X16_005045</name>
</gene>
<accession>A0ABU1ZGB1</accession>
<feature type="transmembrane region" description="Helical" evidence="1">
    <location>
        <begin position="172"/>
        <end position="192"/>
    </location>
</feature>
<feature type="transmembrane region" description="Helical" evidence="1">
    <location>
        <begin position="141"/>
        <end position="160"/>
    </location>
</feature>
<dbReference type="InterPro" id="IPR007404">
    <property type="entry name" value="YdjM-like"/>
</dbReference>
<dbReference type="Pfam" id="PF04307">
    <property type="entry name" value="YdjM"/>
    <property type="match status" value="1"/>
</dbReference>
<organism evidence="2 3">
    <name type="scientific">Pelomonas aquatica</name>
    <dbReference type="NCBI Taxonomy" id="431058"/>
    <lineage>
        <taxon>Bacteria</taxon>
        <taxon>Pseudomonadati</taxon>
        <taxon>Pseudomonadota</taxon>
        <taxon>Betaproteobacteria</taxon>
        <taxon>Burkholderiales</taxon>
        <taxon>Sphaerotilaceae</taxon>
        <taxon>Roseateles</taxon>
    </lineage>
</organism>
<keyword evidence="1" id="KW-0812">Transmembrane</keyword>
<evidence type="ECO:0000313" key="2">
    <source>
        <dbReference type="EMBL" id="MDR7299675.1"/>
    </source>
</evidence>
<dbReference type="RefSeq" id="WP_310349552.1">
    <property type="nucleotide sequence ID" value="NZ_JAVDXQ010000010.1"/>
</dbReference>
<comment type="caution">
    <text evidence="2">The sequence shown here is derived from an EMBL/GenBank/DDBJ whole genome shotgun (WGS) entry which is preliminary data.</text>
</comment>
<protein>
    <submittedName>
        <fullName evidence="2">Membrane-bound metal-dependent hydrolase YbcI (DUF457 family)</fullName>
    </submittedName>
</protein>